<dbReference type="STRING" id="81408.B4119_1441"/>
<dbReference type="EMBL" id="LQYS01000045">
    <property type="protein sequence ID" value="KYD14276.1"/>
    <property type="molecule type" value="Genomic_DNA"/>
</dbReference>
<proteinExistence type="predicted"/>
<name>A0A150LQH5_9BACL</name>
<accession>A0A150LQH5</accession>
<dbReference type="PATRIC" id="fig|81408.3.peg.3685"/>
<evidence type="ECO:0000313" key="2">
    <source>
        <dbReference type="Proteomes" id="UP000075455"/>
    </source>
</evidence>
<dbReference type="Proteomes" id="UP000075455">
    <property type="component" value="Unassembled WGS sequence"/>
</dbReference>
<sequence>MLFKMVEGIVGIGNKFKTLKHFVDGYYNQSVDDQGLNMIKGFRNAELKNLVGD</sequence>
<comment type="caution">
    <text evidence="1">The sequence shown here is derived from an EMBL/GenBank/DDBJ whole genome shotgun (WGS) entry which is preliminary data.</text>
</comment>
<dbReference type="AlphaFoldDB" id="A0A150LQH5"/>
<protein>
    <submittedName>
        <fullName evidence="1">Uncharacterized protein</fullName>
    </submittedName>
</protein>
<gene>
    <name evidence="1" type="ORF">B4119_1441</name>
</gene>
<reference evidence="1 2" key="1">
    <citation type="submission" date="2016-01" db="EMBL/GenBank/DDBJ databases">
        <title>Draft Genome Sequences of Seven Thermophilic Sporeformers Isolated from Foods.</title>
        <authorList>
            <person name="Berendsen E.M."/>
            <person name="Wells-Bennik M.H."/>
            <person name="Krawcyk A.O."/>
            <person name="De Jong A."/>
            <person name="Holsappel S."/>
            <person name="Eijlander R.T."/>
            <person name="Kuipers O.P."/>
        </authorList>
    </citation>
    <scope>NUCLEOTIDE SEQUENCE [LARGE SCALE GENOMIC DNA]</scope>
    <source>
        <strain evidence="1 2">B4119</strain>
    </source>
</reference>
<evidence type="ECO:0000313" key="1">
    <source>
        <dbReference type="EMBL" id="KYD14276.1"/>
    </source>
</evidence>
<organism evidence="1 2">
    <name type="scientific">Saccharococcus caldoxylosilyticus</name>
    <dbReference type="NCBI Taxonomy" id="81408"/>
    <lineage>
        <taxon>Bacteria</taxon>
        <taxon>Bacillati</taxon>
        <taxon>Bacillota</taxon>
        <taxon>Bacilli</taxon>
        <taxon>Bacillales</taxon>
        <taxon>Anoxybacillaceae</taxon>
        <taxon>Saccharococcus</taxon>
    </lineage>
</organism>